<evidence type="ECO:0000313" key="3">
    <source>
        <dbReference type="Proteomes" id="UP000308768"/>
    </source>
</evidence>
<dbReference type="AlphaFoldDB" id="A0A4U0VPZ2"/>
<dbReference type="InterPro" id="IPR056686">
    <property type="entry name" value="DUF7784"/>
</dbReference>
<reference evidence="2 3" key="1">
    <citation type="submission" date="2017-03" db="EMBL/GenBank/DDBJ databases">
        <title>Genomes of endolithic fungi from Antarctica.</title>
        <authorList>
            <person name="Coleine C."/>
            <person name="Masonjones S."/>
            <person name="Stajich J.E."/>
        </authorList>
    </citation>
    <scope>NUCLEOTIDE SEQUENCE [LARGE SCALE GENOMIC DNA]</scope>
    <source>
        <strain evidence="2 3">CCFEE 5187</strain>
    </source>
</reference>
<protein>
    <recommendedName>
        <fullName evidence="1">DUF7784 domain-containing protein</fullName>
    </recommendedName>
</protein>
<proteinExistence type="predicted"/>
<evidence type="ECO:0000259" key="1">
    <source>
        <dbReference type="Pfam" id="PF25008"/>
    </source>
</evidence>
<sequence length="171" mass="18364">MDDLRRLIISSIRRLDEQLVLRDKIVTPYRHQEIGDNICRAAQAFKIRKSSISAFTDAVLTVSYVKAYFNSSTPARQLQYNAACPAGQNSLAQVCQVPDQSVAPNPAGRDGNTTAHTYFFTQHKDMTVNQTVYAAGTAGKGVSAAPPRFGLQAAIASMAMAVAVAIVSAVS</sequence>
<dbReference type="Pfam" id="PF25008">
    <property type="entry name" value="DUF7784"/>
    <property type="match status" value="1"/>
</dbReference>
<feature type="domain" description="DUF7784" evidence="1">
    <location>
        <begin position="1"/>
        <end position="44"/>
    </location>
</feature>
<organism evidence="2 3">
    <name type="scientific">Cryomyces minteri</name>
    <dbReference type="NCBI Taxonomy" id="331657"/>
    <lineage>
        <taxon>Eukaryota</taxon>
        <taxon>Fungi</taxon>
        <taxon>Dikarya</taxon>
        <taxon>Ascomycota</taxon>
        <taxon>Pezizomycotina</taxon>
        <taxon>Dothideomycetes</taxon>
        <taxon>Dothideomycetes incertae sedis</taxon>
        <taxon>Cryomyces</taxon>
    </lineage>
</organism>
<gene>
    <name evidence="2" type="ORF">B0A49_12091</name>
</gene>
<keyword evidence="3" id="KW-1185">Reference proteome</keyword>
<dbReference type="Proteomes" id="UP000308768">
    <property type="component" value="Unassembled WGS sequence"/>
</dbReference>
<dbReference type="OrthoDB" id="25131at2759"/>
<dbReference type="EMBL" id="NAJN01002606">
    <property type="protein sequence ID" value="TKA50586.1"/>
    <property type="molecule type" value="Genomic_DNA"/>
</dbReference>
<name>A0A4U0VPZ2_9PEZI</name>
<dbReference type="STRING" id="331657.A0A4U0VPZ2"/>
<accession>A0A4U0VPZ2</accession>
<evidence type="ECO:0000313" key="2">
    <source>
        <dbReference type="EMBL" id="TKA50586.1"/>
    </source>
</evidence>
<comment type="caution">
    <text evidence="2">The sequence shown here is derived from an EMBL/GenBank/DDBJ whole genome shotgun (WGS) entry which is preliminary data.</text>
</comment>